<keyword evidence="2" id="KW-1185">Reference proteome</keyword>
<reference evidence="1" key="1">
    <citation type="submission" date="2023-11" db="EMBL/GenBank/DDBJ databases">
        <authorList>
            <person name="Poullet M."/>
        </authorList>
    </citation>
    <scope>NUCLEOTIDE SEQUENCE</scope>
    <source>
        <strain evidence="1">E1834</strain>
    </source>
</reference>
<comment type="caution">
    <text evidence="1">The sequence shown here is derived from an EMBL/GenBank/DDBJ whole genome shotgun (WGS) entry which is preliminary data.</text>
</comment>
<dbReference type="EMBL" id="CAVMJV010000041">
    <property type="protein sequence ID" value="CAK5080414.1"/>
    <property type="molecule type" value="Genomic_DNA"/>
</dbReference>
<protein>
    <submittedName>
        <fullName evidence="1">Uncharacterized protein</fullName>
    </submittedName>
</protein>
<gene>
    <name evidence="1" type="ORF">MENTE1834_LOCUS27586</name>
</gene>
<sequence>MPASSAEAKTCTEAIGKELKQTRHYFVKSCRSSLIFISFDSVRRALSNEITFVYSNFLSIICPCISFIFIDLCLGSIKSDLVDLSVIRLSMSSFSNELTIKKSNFLPQN</sequence>
<organism evidence="1 2">
    <name type="scientific">Meloidogyne enterolobii</name>
    <name type="common">Root-knot nematode worm</name>
    <name type="synonym">Meloidogyne mayaguensis</name>
    <dbReference type="NCBI Taxonomy" id="390850"/>
    <lineage>
        <taxon>Eukaryota</taxon>
        <taxon>Metazoa</taxon>
        <taxon>Ecdysozoa</taxon>
        <taxon>Nematoda</taxon>
        <taxon>Chromadorea</taxon>
        <taxon>Rhabditida</taxon>
        <taxon>Tylenchina</taxon>
        <taxon>Tylenchomorpha</taxon>
        <taxon>Tylenchoidea</taxon>
        <taxon>Meloidogynidae</taxon>
        <taxon>Meloidogyninae</taxon>
        <taxon>Meloidogyne</taxon>
    </lineage>
</organism>
<name>A0ACB0ZPB3_MELEN</name>
<evidence type="ECO:0000313" key="1">
    <source>
        <dbReference type="EMBL" id="CAK5080414.1"/>
    </source>
</evidence>
<accession>A0ACB0ZPB3</accession>
<dbReference type="Proteomes" id="UP001497535">
    <property type="component" value="Unassembled WGS sequence"/>
</dbReference>
<evidence type="ECO:0000313" key="2">
    <source>
        <dbReference type="Proteomes" id="UP001497535"/>
    </source>
</evidence>
<proteinExistence type="predicted"/>